<dbReference type="Proteomes" id="UP001597373">
    <property type="component" value="Unassembled WGS sequence"/>
</dbReference>
<gene>
    <name evidence="2" type="ORF">ACFSMZ_02590</name>
</gene>
<accession>A0ABW5DDV1</accession>
<evidence type="ECO:0000313" key="2">
    <source>
        <dbReference type="EMBL" id="MFD2258656.1"/>
    </source>
</evidence>
<dbReference type="SUPFAM" id="SSF63411">
    <property type="entry name" value="LuxS/MPP-like metallohydrolase"/>
    <property type="match status" value="4"/>
</dbReference>
<dbReference type="InterPro" id="IPR011249">
    <property type="entry name" value="Metalloenz_LuxS/M16"/>
</dbReference>
<dbReference type="RefSeq" id="WP_345097820.1">
    <property type="nucleotide sequence ID" value="NZ_BAABGS010000009.1"/>
</dbReference>
<dbReference type="PANTHER" id="PTHR43016">
    <property type="entry name" value="PRESEQUENCE PROTEASE"/>
    <property type="match status" value="1"/>
</dbReference>
<sequence>MTGQAFRLLREIKIPERGSVARSYVHDRTGLEVLSLTNGDVNRCFGIAFRTETPDDTGIGHVLEHVVLCGSRRYPSTAPFAELLKGSLQTHLNAATLPDMTVFKAASRNLRDFYNLFDVYLDAVLHPLLRETTFRQEGWHIEPSEEDGRPAGFGGVVYNEMKGAYGHPDARLDRALRAALFPDTFYRFDHDGDPVAIPSLTPEAMRAFHALHYQPSNALVFLSGDLDVEEALAFLDERLAGFKRGPKLEPPPLQPQFNGPRQLYRTFPAVADVSAGHITRGWVLPPPIDLPEALEQDFLAELLVGSDAGLLRRAVNQSGLGGHVTGSGLSRQTPQPVLSIKMGGLNAKLAVGRFDEIVDGTFTEIVRHGLDPDLANAALHRLEFRLRENDGGRMPSGLALMHELLAFWRAGRDPLDFLAFEKPLATLGELVKDTASIRDRIRRLLADNPHHATVILEPDAEQAAREAATEQARLAALLPFYKPPAKEKPAASTVPVLGIDEIGRKEERIPCEIVRESNPRILLFPLQTNGICHFQLGLPLHRLPPSLLPLAPLFGRMMLENGAFAARRNRLLGRTSVETRALATSDGPQAWLFLRLAGMQENLPEILALVVDLLAAPLPDDRERFMTLLADEIARHSAGLIQRGHDYADLAVSSALNEAGALAEILQGISQLQFLRRLKNRVEAEWDGIRDDLQDLHGRLVRRNSVICSVTAAPAVAEASAAVAVEALGSLPEETGFGVAMVPKLRAPMGIAVNASVNFVAQGVRVPKDDRAGAFAAVVRHVTGSWLWNRVRMEGGAYGTLARFDPLAGPLRFLSYRDPHLSRTLDVFGSVFEFLRGPISETEIRQGIISAIAEWDRPKLPRESSLEAMLSMLSGDSLEKRQARRDSLLSATRNDFLRLADLIEAQPKRVAVLGSEEALQAALAERPGLFTLTAV</sequence>
<dbReference type="Pfam" id="PF08367">
    <property type="entry name" value="M16C_assoc"/>
    <property type="match status" value="1"/>
</dbReference>
<dbReference type="EMBL" id="JBHUIR010000010">
    <property type="protein sequence ID" value="MFD2258656.1"/>
    <property type="molecule type" value="Genomic_DNA"/>
</dbReference>
<dbReference type="InterPro" id="IPR013578">
    <property type="entry name" value="Peptidase_M16C_assoc"/>
</dbReference>
<proteinExistence type="predicted"/>
<evidence type="ECO:0000259" key="1">
    <source>
        <dbReference type="SMART" id="SM01264"/>
    </source>
</evidence>
<dbReference type="InterPro" id="IPR011765">
    <property type="entry name" value="Pept_M16_N"/>
</dbReference>
<keyword evidence="3" id="KW-1185">Reference proteome</keyword>
<evidence type="ECO:0000313" key="3">
    <source>
        <dbReference type="Proteomes" id="UP001597373"/>
    </source>
</evidence>
<dbReference type="Pfam" id="PF05193">
    <property type="entry name" value="Peptidase_M16_C"/>
    <property type="match status" value="1"/>
</dbReference>
<organism evidence="2 3">
    <name type="scientific">Chelativorans composti</name>
    <dbReference type="NCBI Taxonomy" id="768533"/>
    <lineage>
        <taxon>Bacteria</taxon>
        <taxon>Pseudomonadati</taxon>
        <taxon>Pseudomonadota</taxon>
        <taxon>Alphaproteobacteria</taxon>
        <taxon>Hyphomicrobiales</taxon>
        <taxon>Phyllobacteriaceae</taxon>
        <taxon>Chelativorans</taxon>
    </lineage>
</organism>
<dbReference type="Pfam" id="PF22516">
    <property type="entry name" value="PreP_C"/>
    <property type="match status" value="1"/>
</dbReference>
<reference evidence="3" key="1">
    <citation type="journal article" date="2019" name="Int. J. Syst. Evol. Microbiol.">
        <title>The Global Catalogue of Microorganisms (GCM) 10K type strain sequencing project: providing services to taxonomists for standard genome sequencing and annotation.</title>
        <authorList>
            <consortium name="The Broad Institute Genomics Platform"/>
            <consortium name="The Broad Institute Genome Sequencing Center for Infectious Disease"/>
            <person name="Wu L."/>
            <person name="Ma J."/>
        </authorList>
    </citation>
    <scope>NUCLEOTIDE SEQUENCE [LARGE SCALE GENOMIC DNA]</scope>
    <source>
        <strain evidence="3">KCTC 23707</strain>
    </source>
</reference>
<name>A0ABW5DDV1_9HYPH</name>
<feature type="domain" description="Peptidase M16C associated" evidence="1">
    <location>
        <begin position="456"/>
        <end position="678"/>
    </location>
</feature>
<dbReference type="InterPro" id="IPR007863">
    <property type="entry name" value="Peptidase_M16_C"/>
</dbReference>
<dbReference type="PANTHER" id="PTHR43016:SF13">
    <property type="entry name" value="PRESEQUENCE PROTEASE, MITOCHONDRIAL"/>
    <property type="match status" value="1"/>
</dbReference>
<dbReference type="InterPro" id="IPR055130">
    <property type="entry name" value="PreP_C"/>
</dbReference>
<dbReference type="Pfam" id="PF00675">
    <property type="entry name" value="Peptidase_M16"/>
    <property type="match status" value="1"/>
</dbReference>
<comment type="caution">
    <text evidence="2">The sequence shown here is derived from an EMBL/GenBank/DDBJ whole genome shotgun (WGS) entry which is preliminary data.</text>
</comment>
<dbReference type="SMART" id="SM01264">
    <property type="entry name" value="M16C_associated"/>
    <property type="match status" value="1"/>
</dbReference>
<dbReference type="Gene3D" id="3.30.830.10">
    <property type="entry name" value="Metalloenzyme, LuxS/M16 peptidase-like"/>
    <property type="match status" value="4"/>
</dbReference>
<protein>
    <submittedName>
        <fullName evidence="2">Insulinase family protein</fullName>
    </submittedName>
</protein>